<keyword evidence="2" id="KW-0812">Transmembrane</keyword>
<evidence type="ECO:0000256" key="2">
    <source>
        <dbReference type="SAM" id="Phobius"/>
    </source>
</evidence>
<reference evidence="4" key="1">
    <citation type="submission" date="2017-03" db="EMBL/GenBank/DDBJ databases">
        <title>Phytopthora megakarya and P. palmivora, two closely related causual agents of cacao black pod achieved similar genome size and gene model numbers by different mechanisms.</title>
        <authorList>
            <person name="Ali S."/>
            <person name="Shao J."/>
            <person name="Larry D.J."/>
            <person name="Kronmiller B."/>
            <person name="Shen D."/>
            <person name="Strem M.D."/>
            <person name="Melnick R.L."/>
            <person name="Guiltinan M.J."/>
            <person name="Tyler B.M."/>
            <person name="Meinhardt L.W."/>
            <person name="Bailey B.A."/>
        </authorList>
    </citation>
    <scope>NUCLEOTIDE SEQUENCE [LARGE SCALE GENOMIC DNA]</scope>
    <source>
        <strain evidence="4">zdho120</strain>
    </source>
</reference>
<accession>A0A225V118</accession>
<evidence type="ECO:0000313" key="4">
    <source>
        <dbReference type="Proteomes" id="UP000198211"/>
    </source>
</evidence>
<name>A0A225V118_9STRA</name>
<comment type="caution">
    <text evidence="3">The sequence shown here is derived from an EMBL/GenBank/DDBJ whole genome shotgun (WGS) entry which is preliminary data.</text>
</comment>
<keyword evidence="2" id="KW-0472">Membrane</keyword>
<organism evidence="3 4">
    <name type="scientific">Phytophthora megakarya</name>
    <dbReference type="NCBI Taxonomy" id="4795"/>
    <lineage>
        <taxon>Eukaryota</taxon>
        <taxon>Sar</taxon>
        <taxon>Stramenopiles</taxon>
        <taxon>Oomycota</taxon>
        <taxon>Peronosporomycetes</taxon>
        <taxon>Peronosporales</taxon>
        <taxon>Peronosporaceae</taxon>
        <taxon>Phytophthora</taxon>
    </lineage>
</organism>
<sequence>MNENERSIYHFDFLLRPPMHHPYLACLGFLVAVILIGADSVPTGPKATVKPALQPDISEN</sequence>
<feature type="transmembrane region" description="Helical" evidence="2">
    <location>
        <begin position="20"/>
        <end position="38"/>
    </location>
</feature>
<proteinExistence type="predicted"/>
<gene>
    <name evidence="3" type="ORF">PHMEG_00030764</name>
</gene>
<dbReference type="AlphaFoldDB" id="A0A225V118"/>
<feature type="non-terminal residue" evidence="3">
    <location>
        <position position="60"/>
    </location>
</feature>
<feature type="region of interest" description="Disordered" evidence="1">
    <location>
        <begin position="41"/>
        <end position="60"/>
    </location>
</feature>
<protein>
    <submittedName>
        <fullName evidence="3">Uncharacterized protein</fullName>
    </submittedName>
</protein>
<evidence type="ECO:0000256" key="1">
    <source>
        <dbReference type="SAM" id="MobiDB-lite"/>
    </source>
</evidence>
<dbReference type="EMBL" id="NBNE01009377">
    <property type="protein sequence ID" value="OWY98466.1"/>
    <property type="molecule type" value="Genomic_DNA"/>
</dbReference>
<keyword evidence="4" id="KW-1185">Reference proteome</keyword>
<evidence type="ECO:0000313" key="3">
    <source>
        <dbReference type="EMBL" id="OWY98466.1"/>
    </source>
</evidence>
<keyword evidence="2" id="KW-1133">Transmembrane helix</keyword>
<dbReference type="Proteomes" id="UP000198211">
    <property type="component" value="Unassembled WGS sequence"/>
</dbReference>